<keyword evidence="8 12" id="KW-0067">ATP-binding</keyword>
<keyword evidence="7" id="KW-0547">Nucleotide-binding</keyword>
<dbReference type="FunFam" id="3.40.50.300:FF:000127">
    <property type="entry name" value="Ribose import ATP-binding protein RbsA"/>
    <property type="match status" value="1"/>
</dbReference>
<dbReference type="InterPro" id="IPR003439">
    <property type="entry name" value="ABC_transporter-like_ATP-bd"/>
</dbReference>
<dbReference type="PANTHER" id="PTHR43790:SF3">
    <property type="entry name" value="D-ALLOSE IMPORT ATP-BINDING PROTEIN ALSA-RELATED"/>
    <property type="match status" value="1"/>
</dbReference>
<feature type="domain" description="ABC transporter" evidence="11">
    <location>
        <begin position="6"/>
        <end position="243"/>
    </location>
</feature>
<dbReference type="AlphaFoldDB" id="A0A521F1G0"/>
<dbReference type="Pfam" id="PF00005">
    <property type="entry name" value="ABC_tran"/>
    <property type="match status" value="2"/>
</dbReference>
<evidence type="ECO:0000256" key="7">
    <source>
        <dbReference type="ARBA" id="ARBA00022741"/>
    </source>
</evidence>
<dbReference type="Proteomes" id="UP000315636">
    <property type="component" value="Unassembled WGS sequence"/>
</dbReference>
<sequence>MAELLLEMEKIQKSFSGNQVLHHARFSLEEGEVHALMGENGAGKSTLMKILCGVHPKDDGTVKVFGKEREGYTPREAQGMGIAMIHQELNLIADLTVMENLFLGREFVHGPTGWIDWRKMKSEATKWLDHLGLEIHPAERTGNLSVGQQQMVEIAKALSLEAKILVLDEPTAALTNREIESLFQVIRILKKQGVGMVYISHRMEEIFEICDRITVMRDGATIGTRQSDETDMNELVQMMVGREITNRYPRSSVTPGEECLSVEGLTSGGEVEDVTFSIRRGEIVGLAGLMGAGRTEMADLLFGVRQPDRGKIRINGQEVKIRRPEDAIRHGIAYVTEDRKREGLVLPLSVRENLSLPNFSSITSWGKIQRKKESNLIQDIVKKLSIKTSDSEQEVQTLSGGNQQKVVIGKWLAASPEILILDEPTRGVDIGAKEEIYRLIDHLATEGMAILLISSDLPEVLGMSDRLLVMHEGRITGRFKNGEATQERVMTAASGGDV</sequence>
<keyword evidence="13" id="KW-1185">Reference proteome</keyword>
<name>A0A521F1G0_9BACL</name>
<dbReference type="InterPro" id="IPR017871">
    <property type="entry name" value="ABC_transporter-like_CS"/>
</dbReference>
<evidence type="ECO:0000256" key="10">
    <source>
        <dbReference type="ARBA" id="ARBA00023136"/>
    </source>
</evidence>
<dbReference type="CDD" id="cd03216">
    <property type="entry name" value="ABC_Carb_Monos_I"/>
    <property type="match status" value="1"/>
</dbReference>
<proteinExistence type="predicted"/>
<dbReference type="InterPro" id="IPR003593">
    <property type="entry name" value="AAA+_ATPase"/>
</dbReference>
<evidence type="ECO:0000256" key="9">
    <source>
        <dbReference type="ARBA" id="ARBA00022967"/>
    </source>
</evidence>
<dbReference type="SMART" id="SM00382">
    <property type="entry name" value="AAA"/>
    <property type="match status" value="2"/>
</dbReference>
<dbReference type="EMBL" id="FXTI01000012">
    <property type="protein sequence ID" value="SMO90009.1"/>
    <property type="molecule type" value="Genomic_DNA"/>
</dbReference>
<dbReference type="RefSeq" id="WP_142506518.1">
    <property type="nucleotide sequence ID" value="NZ_FXTI01000012.1"/>
</dbReference>
<dbReference type="InterPro" id="IPR027417">
    <property type="entry name" value="P-loop_NTPase"/>
</dbReference>
<dbReference type="Gene3D" id="3.40.50.300">
    <property type="entry name" value="P-loop containing nucleotide triphosphate hydrolases"/>
    <property type="match status" value="2"/>
</dbReference>
<evidence type="ECO:0000256" key="2">
    <source>
        <dbReference type="ARBA" id="ARBA00004533"/>
    </source>
</evidence>
<evidence type="ECO:0000256" key="3">
    <source>
        <dbReference type="ARBA" id="ARBA00022448"/>
    </source>
</evidence>
<evidence type="ECO:0000256" key="5">
    <source>
        <dbReference type="ARBA" id="ARBA00022597"/>
    </source>
</evidence>
<evidence type="ECO:0000313" key="13">
    <source>
        <dbReference type="Proteomes" id="UP000315636"/>
    </source>
</evidence>
<keyword evidence="5" id="KW-0762">Sugar transport</keyword>
<dbReference type="CDD" id="cd03215">
    <property type="entry name" value="ABC_Carb_Monos_II"/>
    <property type="match status" value="1"/>
</dbReference>
<dbReference type="GO" id="GO:0005524">
    <property type="term" value="F:ATP binding"/>
    <property type="evidence" value="ECO:0007669"/>
    <property type="project" value="UniProtKB-KW"/>
</dbReference>
<keyword evidence="3" id="KW-0813">Transport</keyword>
<keyword evidence="10" id="KW-0472">Membrane</keyword>
<accession>A0A521F1G0</accession>
<keyword evidence="9" id="KW-1278">Translocase</keyword>
<keyword evidence="6" id="KW-0677">Repeat</keyword>
<dbReference type="PROSITE" id="PS00211">
    <property type="entry name" value="ABC_TRANSPORTER_1"/>
    <property type="match status" value="2"/>
</dbReference>
<evidence type="ECO:0000256" key="6">
    <source>
        <dbReference type="ARBA" id="ARBA00022737"/>
    </source>
</evidence>
<reference evidence="12 13" key="1">
    <citation type="submission" date="2017-05" db="EMBL/GenBank/DDBJ databases">
        <authorList>
            <person name="Varghese N."/>
            <person name="Submissions S."/>
        </authorList>
    </citation>
    <scope>NUCLEOTIDE SEQUENCE [LARGE SCALE GENOMIC DNA]</scope>
    <source>
        <strain evidence="12 13">DSM 45474</strain>
    </source>
</reference>
<dbReference type="OrthoDB" id="9771863at2"/>
<dbReference type="InterPro" id="IPR050107">
    <property type="entry name" value="ABC_carbohydrate_import_ATPase"/>
</dbReference>
<evidence type="ECO:0000256" key="4">
    <source>
        <dbReference type="ARBA" id="ARBA00022475"/>
    </source>
</evidence>
<organism evidence="12 13">
    <name type="scientific">Melghirimyces algeriensis</name>
    <dbReference type="NCBI Taxonomy" id="910412"/>
    <lineage>
        <taxon>Bacteria</taxon>
        <taxon>Bacillati</taxon>
        <taxon>Bacillota</taxon>
        <taxon>Bacilli</taxon>
        <taxon>Bacillales</taxon>
        <taxon>Thermoactinomycetaceae</taxon>
        <taxon>Melghirimyces</taxon>
    </lineage>
</organism>
<keyword evidence="4" id="KW-1003">Cell membrane</keyword>
<dbReference type="FunFam" id="3.40.50.300:FF:000126">
    <property type="entry name" value="Galactose/methyl galactoside import ATP-binding protein MglA"/>
    <property type="match status" value="1"/>
</dbReference>
<dbReference type="PANTHER" id="PTHR43790">
    <property type="entry name" value="CARBOHYDRATE TRANSPORT ATP-BINDING PROTEIN MG119-RELATED"/>
    <property type="match status" value="1"/>
</dbReference>
<evidence type="ECO:0000313" key="12">
    <source>
        <dbReference type="EMBL" id="SMO90009.1"/>
    </source>
</evidence>
<dbReference type="GO" id="GO:0015749">
    <property type="term" value="P:monosaccharide transmembrane transport"/>
    <property type="evidence" value="ECO:0007669"/>
    <property type="project" value="UniProtKB-ARBA"/>
</dbReference>
<dbReference type="PROSITE" id="PS50893">
    <property type="entry name" value="ABC_TRANSPORTER_2"/>
    <property type="match status" value="2"/>
</dbReference>
<gene>
    <name evidence="12" type="ORF">SAMN06264849_11229</name>
</gene>
<dbReference type="GO" id="GO:0005886">
    <property type="term" value="C:plasma membrane"/>
    <property type="evidence" value="ECO:0007669"/>
    <property type="project" value="UniProtKB-SubCell"/>
</dbReference>
<evidence type="ECO:0000256" key="8">
    <source>
        <dbReference type="ARBA" id="ARBA00022840"/>
    </source>
</evidence>
<comment type="subcellular location">
    <subcellularLocation>
        <location evidence="2">Cell inner membrane</location>
    </subcellularLocation>
    <subcellularLocation>
        <location evidence="1">Cell membrane</location>
        <topology evidence="1">Peripheral membrane protein</topology>
    </subcellularLocation>
</comment>
<protein>
    <submittedName>
        <fullName evidence="12">Ribose ABC transporter ATP-binding protein</fullName>
    </submittedName>
</protein>
<feature type="domain" description="ABC transporter" evidence="11">
    <location>
        <begin position="248"/>
        <end position="497"/>
    </location>
</feature>
<evidence type="ECO:0000256" key="1">
    <source>
        <dbReference type="ARBA" id="ARBA00004202"/>
    </source>
</evidence>
<dbReference type="GO" id="GO:0016887">
    <property type="term" value="F:ATP hydrolysis activity"/>
    <property type="evidence" value="ECO:0007669"/>
    <property type="project" value="InterPro"/>
</dbReference>
<dbReference type="SUPFAM" id="SSF52540">
    <property type="entry name" value="P-loop containing nucleoside triphosphate hydrolases"/>
    <property type="match status" value="2"/>
</dbReference>
<evidence type="ECO:0000259" key="11">
    <source>
        <dbReference type="PROSITE" id="PS50893"/>
    </source>
</evidence>